<dbReference type="AlphaFoldDB" id="A0A498CL76"/>
<dbReference type="SUPFAM" id="SSF47413">
    <property type="entry name" value="lambda repressor-like DNA-binding domains"/>
    <property type="match status" value="1"/>
</dbReference>
<protein>
    <submittedName>
        <fullName evidence="3">XRE family transcriptional regulator</fullName>
    </submittedName>
</protein>
<comment type="caution">
    <text evidence="3">The sequence shown here is derived from an EMBL/GenBank/DDBJ whole genome shotgun (WGS) entry which is preliminary data.</text>
</comment>
<dbReference type="GO" id="GO:0003677">
    <property type="term" value="F:DNA binding"/>
    <property type="evidence" value="ECO:0007669"/>
    <property type="project" value="UniProtKB-KW"/>
</dbReference>
<keyword evidence="1" id="KW-0238">DNA-binding</keyword>
<dbReference type="GO" id="GO:0003700">
    <property type="term" value="F:DNA-binding transcription factor activity"/>
    <property type="evidence" value="ECO:0007669"/>
    <property type="project" value="TreeGrafter"/>
</dbReference>
<name>A0A498CL76_9FIRM</name>
<accession>A0A498CL76</accession>
<dbReference type="PANTHER" id="PTHR46797">
    <property type="entry name" value="HTH-TYPE TRANSCRIPTIONAL REGULATOR"/>
    <property type="match status" value="1"/>
</dbReference>
<organism evidence="3 4">
    <name type="scientific">Anaerotruncus massiliensis</name>
    <name type="common">ex Liu et al. 2021</name>
    <dbReference type="NCBI Taxonomy" id="2321404"/>
    <lineage>
        <taxon>Bacteria</taxon>
        <taxon>Bacillati</taxon>
        <taxon>Bacillota</taxon>
        <taxon>Clostridia</taxon>
        <taxon>Eubacteriales</taxon>
        <taxon>Oscillospiraceae</taxon>
        <taxon>Anaerotruncus</taxon>
    </lineage>
</organism>
<dbReference type="Proteomes" id="UP000276301">
    <property type="component" value="Unassembled WGS sequence"/>
</dbReference>
<feature type="domain" description="HTH cro/C1-type" evidence="2">
    <location>
        <begin position="27"/>
        <end position="82"/>
    </location>
</feature>
<proteinExistence type="predicted"/>
<dbReference type="SMART" id="SM00530">
    <property type="entry name" value="HTH_XRE"/>
    <property type="match status" value="1"/>
</dbReference>
<dbReference type="GO" id="GO:0005829">
    <property type="term" value="C:cytosol"/>
    <property type="evidence" value="ECO:0007669"/>
    <property type="project" value="TreeGrafter"/>
</dbReference>
<dbReference type="PROSITE" id="PS50943">
    <property type="entry name" value="HTH_CROC1"/>
    <property type="match status" value="1"/>
</dbReference>
<evidence type="ECO:0000259" key="2">
    <source>
        <dbReference type="PROSITE" id="PS50943"/>
    </source>
</evidence>
<dbReference type="InterPro" id="IPR001387">
    <property type="entry name" value="Cro/C1-type_HTH"/>
</dbReference>
<evidence type="ECO:0000256" key="1">
    <source>
        <dbReference type="ARBA" id="ARBA00023125"/>
    </source>
</evidence>
<dbReference type="EMBL" id="RCHT01000014">
    <property type="protein sequence ID" value="RLL10310.1"/>
    <property type="molecule type" value="Genomic_DNA"/>
</dbReference>
<dbReference type="CDD" id="cd00093">
    <property type="entry name" value="HTH_XRE"/>
    <property type="match status" value="1"/>
</dbReference>
<reference evidence="3 4" key="1">
    <citation type="submission" date="2018-10" db="EMBL/GenBank/DDBJ databases">
        <title>Anaerotruncus faecis sp. nov., isolated from human feces.</title>
        <authorList>
            <person name="Wang Y.-J."/>
        </authorList>
    </citation>
    <scope>NUCLEOTIDE SEQUENCE [LARGE SCALE GENOMIC DNA]</scope>
    <source>
        <strain evidence="3 4">22A2-44</strain>
    </source>
</reference>
<sequence length="129" mass="14739">MGRKMYYDVEKGCGRMSNSNEVIRRNIRFVRTSLGMTQEQLAFASGMTTACVSRLERVNGNPTVQTLDQIADGLKLQTMRLFDEDLISPENRRLTALQRSFFAAQELPAERQEELSLLIQNYISLGKLF</sequence>
<dbReference type="PANTHER" id="PTHR46797:SF1">
    <property type="entry name" value="METHYLPHOSPHONATE SYNTHASE"/>
    <property type="match status" value="1"/>
</dbReference>
<dbReference type="Pfam" id="PF01381">
    <property type="entry name" value="HTH_3"/>
    <property type="match status" value="1"/>
</dbReference>
<keyword evidence="4" id="KW-1185">Reference proteome</keyword>
<dbReference type="Gene3D" id="1.10.260.40">
    <property type="entry name" value="lambda repressor-like DNA-binding domains"/>
    <property type="match status" value="1"/>
</dbReference>
<dbReference type="InterPro" id="IPR010982">
    <property type="entry name" value="Lambda_DNA-bd_dom_sf"/>
</dbReference>
<evidence type="ECO:0000313" key="4">
    <source>
        <dbReference type="Proteomes" id="UP000276301"/>
    </source>
</evidence>
<gene>
    <name evidence="3" type="ORF">D4A47_08615</name>
</gene>
<evidence type="ECO:0000313" key="3">
    <source>
        <dbReference type="EMBL" id="RLL10310.1"/>
    </source>
</evidence>
<dbReference type="InterPro" id="IPR050807">
    <property type="entry name" value="TransReg_Diox_bact_type"/>
</dbReference>